<dbReference type="AlphaFoldDB" id="R9GPU6"/>
<dbReference type="eggNOG" id="ENOG50341NF">
    <property type="taxonomic scope" value="Bacteria"/>
</dbReference>
<name>R9GPU6_9SPHI</name>
<keyword evidence="2" id="KW-1185">Reference proteome</keyword>
<comment type="caution">
    <text evidence="1">The sequence shown here is derived from an EMBL/GenBank/DDBJ whole genome shotgun (WGS) entry which is preliminary data.</text>
</comment>
<evidence type="ECO:0000313" key="2">
    <source>
        <dbReference type="Proteomes" id="UP000014174"/>
    </source>
</evidence>
<gene>
    <name evidence="1" type="ORF">ADIARSV_3004</name>
</gene>
<evidence type="ECO:0000313" key="1">
    <source>
        <dbReference type="EMBL" id="EOR93867.1"/>
    </source>
</evidence>
<dbReference type="STRING" id="1150600.ADIARSV_3004"/>
<dbReference type="Proteomes" id="UP000014174">
    <property type="component" value="Unassembled WGS sequence"/>
</dbReference>
<dbReference type="OrthoDB" id="648163at2"/>
<proteinExistence type="predicted"/>
<dbReference type="Pfam" id="PF19781">
    <property type="entry name" value="DUF6266"/>
    <property type="match status" value="1"/>
</dbReference>
<accession>R9GPU6</accession>
<dbReference type="EMBL" id="AQPN01000103">
    <property type="protein sequence ID" value="EOR93867.1"/>
    <property type="molecule type" value="Genomic_DNA"/>
</dbReference>
<dbReference type="RefSeq" id="WP_016196235.1">
    <property type="nucleotide sequence ID" value="NZ_AQPN01000103.1"/>
</dbReference>
<dbReference type="InterPro" id="IPR046233">
    <property type="entry name" value="DUF6266"/>
</dbReference>
<sequence length="211" mass="23791">MAIIESNRISGLLGNLVYYIDRSGKQRTRKRPVFTVSPSDKQLGTRLKFKMAMNFLNPLRALINKSWHGDLRRGIMSYDAALGTMIKQAIDGEYPDLCITYSKVQISRGIMDGPINLTLEIMGDEAVVTWEILPVISKASSPDDILMFVLVNESKEITMLFEQKALRGDLSLKLALPATFGNDALHGFFFFSNHNFKEASATTYLKYRKTL</sequence>
<reference evidence="1 2" key="1">
    <citation type="journal article" date="2013" name="Genome Announc.">
        <title>Draft Genome Sequence of Arcticibacter svalbardensis Strain MN12-7T, a Member of the Family Sphingobacteriaceae Isolated from an Arctic Soil Sample.</title>
        <authorList>
            <person name="Shivaji S."/>
            <person name="Ara S."/>
            <person name="Prasad S."/>
            <person name="Manasa B.P."/>
            <person name="Begum Z."/>
            <person name="Singh A."/>
            <person name="Kumar Pinnaka A."/>
        </authorList>
    </citation>
    <scope>NUCLEOTIDE SEQUENCE [LARGE SCALE GENOMIC DNA]</scope>
    <source>
        <strain evidence="1 2">MN12-7</strain>
    </source>
</reference>
<protein>
    <submittedName>
        <fullName evidence="1">Uncharacterized protein</fullName>
    </submittedName>
</protein>
<organism evidence="1 2">
    <name type="scientific">Arcticibacter svalbardensis MN12-7</name>
    <dbReference type="NCBI Taxonomy" id="1150600"/>
    <lineage>
        <taxon>Bacteria</taxon>
        <taxon>Pseudomonadati</taxon>
        <taxon>Bacteroidota</taxon>
        <taxon>Sphingobacteriia</taxon>
        <taxon>Sphingobacteriales</taxon>
        <taxon>Sphingobacteriaceae</taxon>
        <taxon>Arcticibacter</taxon>
    </lineage>
</organism>